<evidence type="ECO:0000313" key="2">
    <source>
        <dbReference type="EMBL" id="MBF0869432.1"/>
    </source>
</evidence>
<dbReference type="InterPro" id="IPR036513">
    <property type="entry name" value="STAS_dom_sf"/>
</dbReference>
<dbReference type="SUPFAM" id="SSF52091">
    <property type="entry name" value="SpoIIaa-like"/>
    <property type="match status" value="1"/>
</dbReference>
<reference evidence="2" key="1">
    <citation type="submission" date="2020-04" db="EMBL/GenBank/DDBJ databases">
        <authorList>
            <person name="Sombolestani A."/>
        </authorList>
    </citation>
    <scope>NUCLEOTIDE SEQUENCE</scope>
    <source>
        <strain evidence="2">R71697</strain>
    </source>
</reference>
<dbReference type="Proteomes" id="UP000661006">
    <property type="component" value="Unassembled WGS sequence"/>
</dbReference>
<dbReference type="InterPro" id="IPR058548">
    <property type="entry name" value="MlaB-like_STAS"/>
</dbReference>
<organism evidence="2 3">
    <name type="scientific">Gluconobacter japonicus</name>
    <dbReference type="NCBI Taxonomy" id="376620"/>
    <lineage>
        <taxon>Bacteria</taxon>
        <taxon>Pseudomonadati</taxon>
        <taxon>Pseudomonadota</taxon>
        <taxon>Alphaproteobacteria</taxon>
        <taxon>Acetobacterales</taxon>
        <taxon>Acetobacteraceae</taxon>
        <taxon>Gluconobacter</taxon>
    </lineage>
</organism>
<feature type="domain" description="MlaB-like STAS" evidence="1">
    <location>
        <begin position="6"/>
        <end position="78"/>
    </location>
</feature>
<evidence type="ECO:0000259" key="1">
    <source>
        <dbReference type="Pfam" id="PF13466"/>
    </source>
</evidence>
<sequence>MKIFYLPEVLDTAAAPDLLENLKMLSEDILLDGREVKRLGGRCLEILLSARKTALSKGKNFKIQNLSHEMEKSLVLMGAKRILDEETT</sequence>
<dbReference type="OrthoDB" id="7280289at2"/>
<dbReference type="GeneID" id="81473250"/>
<gene>
    <name evidence="2" type="ORF">HKD32_00985</name>
</gene>
<evidence type="ECO:0000313" key="3">
    <source>
        <dbReference type="Proteomes" id="UP000661006"/>
    </source>
</evidence>
<dbReference type="Pfam" id="PF13466">
    <property type="entry name" value="STAS_2"/>
    <property type="match status" value="1"/>
</dbReference>
<dbReference type="EMBL" id="JABCQN010000001">
    <property type="protein sequence ID" value="MBF0869432.1"/>
    <property type="molecule type" value="Genomic_DNA"/>
</dbReference>
<dbReference type="AlphaFoldDB" id="A0A149SG38"/>
<comment type="caution">
    <text evidence="2">The sequence shown here is derived from an EMBL/GenBank/DDBJ whole genome shotgun (WGS) entry which is preliminary data.</text>
</comment>
<reference evidence="2" key="2">
    <citation type="submission" date="2020-11" db="EMBL/GenBank/DDBJ databases">
        <title>Description of novel Gluconobacter species.</title>
        <authorList>
            <person name="Cleenwerck I."/>
            <person name="Cnockaert M."/>
            <person name="Borremans W."/>
            <person name="Wieme A.D."/>
            <person name="De Vuyst L."/>
            <person name="Vandamme P."/>
        </authorList>
    </citation>
    <scope>NUCLEOTIDE SEQUENCE</scope>
    <source>
        <strain evidence="2">R71697</strain>
    </source>
</reference>
<dbReference type="Gene3D" id="3.30.750.24">
    <property type="entry name" value="STAS domain"/>
    <property type="match status" value="1"/>
</dbReference>
<protein>
    <submittedName>
        <fullName evidence="2">STAS domain-containing protein</fullName>
    </submittedName>
</protein>
<accession>A0A149SG38</accession>
<name>A0A149SG38_GLUJA</name>
<proteinExistence type="predicted"/>
<dbReference type="RefSeq" id="WP_061932776.1">
    <property type="nucleotide sequence ID" value="NZ_JABCQN010000001.1"/>
</dbReference>